<keyword evidence="3" id="KW-0804">Transcription</keyword>
<dbReference type="PANTHER" id="PTHR30146:SF109">
    <property type="entry name" value="HTH-TYPE TRANSCRIPTIONAL REGULATOR GALS"/>
    <property type="match status" value="1"/>
</dbReference>
<dbReference type="InterPro" id="IPR028082">
    <property type="entry name" value="Peripla_BP_I"/>
</dbReference>
<evidence type="ECO:0000313" key="5">
    <source>
        <dbReference type="EMBL" id="TCO68816.1"/>
    </source>
</evidence>
<evidence type="ECO:0000256" key="3">
    <source>
        <dbReference type="ARBA" id="ARBA00023163"/>
    </source>
</evidence>
<dbReference type="Pfam" id="PF13407">
    <property type="entry name" value="Peripla_BP_4"/>
    <property type="match status" value="1"/>
</dbReference>
<evidence type="ECO:0000256" key="1">
    <source>
        <dbReference type="ARBA" id="ARBA00023015"/>
    </source>
</evidence>
<dbReference type="GO" id="GO:0000976">
    <property type="term" value="F:transcription cis-regulatory region binding"/>
    <property type="evidence" value="ECO:0007669"/>
    <property type="project" value="TreeGrafter"/>
</dbReference>
<dbReference type="GO" id="GO:0003700">
    <property type="term" value="F:DNA-binding transcription factor activity"/>
    <property type="evidence" value="ECO:0007669"/>
    <property type="project" value="TreeGrafter"/>
</dbReference>
<dbReference type="SUPFAM" id="SSF47413">
    <property type="entry name" value="lambda repressor-like DNA-binding domains"/>
    <property type="match status" value="1"/>
</dbReference>
<dbReference type="CDD" id="cd01392">
    <property type="entry name" value="HTH_LacI"/>
    <property type="match status" value="1"/>
</dbReference>
<dbReference type="AlphaFoldDB" id="A0A4R2KEQ2"/>
<evidence type="ECO:0000259" key="4">
    <source>
        <dbReference type="PROSITE" id="PS50932"/>
    </source>
</evidence>
<keyword evidence="2" id="KW-0238">DNA-binding</keyword>
<protein>
    <submittedName>
        <fullName evidence="5">LacI family transcriptional regulator</fullName>
    </submittedName>
</protein>
<feature type="domain" description="HTH lacI-type" evidence="4">
    <location>
        <begin position="5"/>
        <end position="59"/>
    </location>
</feature>
<dbReference type="InterPro" id="IPR000843">
    <property type="entry name" value="HTH_LacI"/>
</dbReference>
<dbReference type="InterPro" id="IPR025997">
    <property type="entry name" value="SBP_2_dom"/>
</dbReference>
<reference evidence="5 6" key="1">
    <citation type="submission" date="2019-03" db="EMBL/GenBank/DDBJ databases">
        <title>Genomic Encyclopedia of Type Strains, Phase IV (KMG-IV): sequencing the most valuable type-strain genomes for metagenomic binning, comparative biology and taxonomic classification.</title>
        <authorList>
            <person name="Goeker M."/>
        </authorList>
    </citation>
    <scope>NUCLEOTIDE SEQUENCE [LARGE SCALE GENOMIC DNA]</scope>
    <source>
        <strain evidence="5 6">DSM 102940</strain>
    </source>
</reference>
<accession>A0A4R2KEQ2</accession>
<name>A0A4R2KEQ2_9FIRM</name>
<dbReference type="SMART" id="SM00354">
    <property type="entry name" value="HTH_LACI"/>
    <property type="match status" value="1"/>
</dbReference>
<dbReference type="EMBL" id="SLWV01000039">
    <property type="protein sequence ID" value="TCO68816.1"/>
    <property type="molecule type" value="Genomic_DNA"/>
</dbReference>
<keyword evidence="6" id="KW-1185">Reference proteome</keyword>
<comment type="caution">
    <text evidence="5">The sequence shown here is derived from an EMBL/GenBank/DDBJ whole genome shotgun (WGS) entry which is preliminary data.</text>
</comment>
<dbReference type="Gene3D" id="1.10.260.40">
    <property type="entry name" value="lambda repressor-like DNA-binding domains"/>
    <property type="match status" value="1"/>
</dbReference>
<sequence length="358" mass="40387">MKKRITIKDIADKANVSLGTVHCALSGKQGVSEQTRLRIQKIAKECGYRPNAVAASLKRKTIRIAAAIPGPAEDNRFYFTHVWEGVREYMRSMGDFNVELLEFQYYNDYSGVNNQANELNDLLKHTKVDGLLTIGYTDIRGKMSIQLFTENDIPVVLIGTDLPQSGRLCCVKPNYQIIGRTLAELIIRQIPKDGGILLCAGDAAIPAHYMITQGFDAYLEQKGFKNPVYKIHTNKMKEEDYNRIVRGLQRPEVTACCSVNARSSVMLGKALIETGMAGQMTAVGSDLFEENFDYLRTGVFTYLVHKNPYMQAYLSAKYLVEYILRGIRPPMDTVYVGSEIVFQSSMSMYEDEVYKLLF</sequence>
<dbReference type="Proteomes" id="UP000294919">
    <property type="component" value="Unassembled WGS sequence"/>
</dbReference>
<evidence type="ECO:0000256" key="2">
    <source>
        <dbReference type="ARBA" id="ARBA00023125"/>
    </source>
</evidence>
<gene>
    <name evidence="5" type="ORF">EV214_13919</name>
</gene>
<keyword evidence="1" id="KW-0805">Transcription regulation</keyword>
<dbReference type="SUPFAM" id="SSF53822">
    <property type="entry name" value="Periplasmic binding protein-like I"/>
    <property type="match status" value="1"/>
</dbReference>
<dbReference type="PANTHER" id="PTHR30146">
    <property type="entry name" value="LACI-RELATED TRANSCRIPTIONAL REPRESSOR"/>
    <property type="match status" value="1"/>
</dbReference>
<dbReference type="InterPro" id="IPR010982">
    <property type="entry name" value="Lambda_DNA-bd_dom_sf"/>
</dbReference>
<dbReference type="PROSITE" id="PS50932">
    <property type="entry name" value="HTH_LACI_2"/>
    <property type="match status" value="1"/>
</dbReference>
<organism evidence="5 6">
    <name type="scientific">Marinisporobacter balticus</name>
    <dbReference type="NCBI Taxonomy" id="2018667"/>
    <lineage>
        <taxon>Bacteria</taxon>
        <taxon>Bacillati</taxon>
        <taxon>Bacillota</taxon>
        <taxon>Clostridia</taxon>
        <taxon>Peptostreptococcales</taxon>
        <taxon>Thermotaleaceae</taxon>
        <taxon>Marinisporobacter</taxon>
    </lineage>
</organism>
<dbReference type="Pfam" id="PF00356">
    <property type="entry name" value="LacI"/>
    <property type="match status" value="1"/>
</dbReference>
<dbReference type="PROSITE" id="PS00356">
    <property type="entry name" value="HTH_LACI_1"/>
    <property type="match status" value="1"/>
</dbReference>
<proteinExistence type="predicted"/>
<dbReference type="Gene3D" id="3.40.50.2300">
    <property type="match status" value="2"/>
</dbReference>
<evidence type="ECO:0000313" key="6">
    <source>
        <dbReference type="Proteomes" id="UP000294919"/>
    </source>
</evidence>
<dbReference type="RefSeq" id="WP_165916445.1">
    <property type="nucleotide sequence ID" value="NZ_SLWV01000039.1"/>
</dbReference>